<dbReference type="AlphaFoldDB" id="A0A926NBR0"/>
<evidence type="ECO:0000313" key="3">
    <source>
        <dbReference type="Proteomes" id="UP000661691"/>
    </source>
</evidence>
<dbReference type="Proteomes" id="UP000661691">
    <property type="component" value="Unassembled WGS sequence"/>
</dbReference>
<accession>A0A926NBR0</accession>
<comment type="caution">
    <text evidence="2">The sequence shown here is derived from an EMBL/GenBank/DDBJ whole genome shotgun (WGS) entry which is preliminary data.</text>
</comment>
<dbReference type="InterPro" id="IPR050194">
    <property type="entry name" value="Glycosyltransferase_grp1"/>
</dbReference>
<proteinExistence type="predicted"/>
<dbReference type="CDD" id="cd03801">
    <property type="entry name" value="GT4_PimA-like"/>
    <property type="match status" value="1"/>
</dbReference>
<name>A0A926NBR0_9BACL</name>
<evidence type="ECO:0000313" key="2">
    <source>
        <dbReference type="EMBL" id="MBD1374001.1"/>
    </source>
</evidence>
<keyword evidence="3" id="KW-1185">Reference proteome</keyword>
<dbReference type="InterPro" id="IPR001296">
    <property type="entry name" value="Glyco_trans_1"/>
</dbReference>
<dbReference type="Gene3D" id="3.40.50.2000">
    <property type="entry name" value="Glycogen Phosphorylase B"/>
    <property type="match status" value="2"/>
</dbReference>
<organism evidence="2 3">
    <name type="scientific">Polycladospora coralii</name>
    <dbReference type="NCBI Taxonomy" id="2771432"/>
    <lineage>
        <taxon>Bacteria</taxon>
        <taxon>Bacillati</taxon>
        <taxon>Bacillota</taxon>
        <taxon>Bacilli</taxon>
        <taxon>Bacillales</taxon>
        <taxon>Thermoactinomycetaceae</taxon>
        <taxon>Polycladospora</taxon>
    </lineage>
</organism>
<evidence type="ECO:0000259" key="1">
    <source>
        <dbReference type="Pfam" id="PF00534"/>
    </source>
</evidence>
<dbReference type="PANTHER" id="PTHR45947">
    <property type="entry name" value="SULFOQUINOVOSYL TRANSFERASE SQD2"/>
    <property type="match status" value="1"/>
</dbReference>
<dbReference type="PANTHER" id="PTHR45947:SF3">
    <property type="entry name" value="SULFOQUINOVOSYL TRANSFERASE SQD2"/>
    <property type="match status" value="1"/>
</dbReference>
<dbReference type="SUPFAM" id="SSF53756">
    <property type="entry name" value="UDP-Glycosyltransferase/glycogen phosphorylase"/>
    <property type="match status" value="1"/>
</dbReference>
<feature type="domain" description="Glycosyl transferase family 1" evidence="1">
    <location>
        <begin position="4"/>
        <end position="86"/>
    </location>
</feature>
<gene>
    <name evidence="2" type="ORF">IC620_16805</name>
</gene>
<dbReference type="GO" id="GO:0016757">
    <property type="term" value="F:glycosyltransferase activity"/>
    <property type="evidence" value="ECO:0007669"/>
    <property type="project" value="InterPro"/>
</dbReference>
<protein>
    <submittedName>
        <fullName evidence="2">Glycosyltransferase family 4 protein</fullName>
    </submittedName>
</protein>
<dbReference type="Pfam" id="PF00534">
    <property type="entry name" value="Glycos_transf_1"/>
    <property type="match status" value="1"/>
</dbReference>
<reference evidence="2" key="1">
    <citation type="submission" date="2020-09" db="EMBL/GenBank/DDBJ databases">
        <title>A novel bacterium of genus Hazenella, isolated from South China Sea.</title>
        <authorList>
            <person name="Huang H."/>
            <person name="Mo K."/>
            <person name="Hu Y."/>
        </authorList>
    </citation>
    <scope>NUCLEOTIDE SEQUENCE</scope>
    <source>
        <strain evidence="2">IB182357</strain>
    </source>
</reference>
<sequence>MRNQLYCNADLCVFPSLYEPFGMVALEAMSHKVPVVVAETGGLKEIVQHRKTGMLFKKGSAINLAEQVNTVLSNLVLTRKMAEDAYLMLSKRYSWASVANQTKDIYPK</sequence>
<dbReference type="EMBL" id="JACXAH010000066">
    <property type="protein sequence ID" value="MBD1374001.1"/>
    <property type="molecule type" value="Genomic_DNA"/>
</dbReference>